<dbReference type="EMBL" id="JACRTI010000033">
    <property type="protein sequence ID" value="MBC8602664.1"/>
    <property type="molecule type" value="Genomic_DNA"/>
</dbReference>
<keyword evidence="1" id="KW-0812">Transmembrane</keyword>
<evidence type="ECO:0000313" key="4">
    <source>
        <dbReference type="EMBL" id="RDU48652.1"/>
    </source>
</evidence>
<evidence type="ECO:0000313" key="6">
    <source>
        <dbReference type="Proteomes" id="UP000629596"/>
    </source>
</evidence>
<feature type="transmembrane region" description="Helical" evidence="1">
    <location>
        <begin position="96"/>
        <end position="115"/>
    </location>
</feature>
<dbReference type="InterPro" id="IPR046216">
    <property type="entry name" value="DUF6249"/>
</dbReference>
<dbReference type="Proteomes" id="UP000256321">
    <property type="component" value="Unassembled WGS sequence"/>
</dbReference>
<evidence type="ECO:0000313" key="3">
    <source>
        <dbReference type="EMBL" id="MBC8602664.1"/>
    </source>
</evidence>
<dbReference type="AlphaFoldDB" id="A0A3D8HDC6"/>
<dbReference type="EMBL" id="QREV01000033">
    <property type="protein sequence ID" value="RDU48652.1"/>
    <property type="molecule type" value="Genomic_DNA"/>
</dbReference>
<dbReference type="Proteomes" id="UP000629596">
    <property type="component" value="Unassembled WGS sequence"/>
</dbReference>
<sequence length="124" mass="14137">MINHLIPIIVLTVPFIFVIFMVWIKSNENQKRNQLKAELYVKALEKGEKFPEDLIKEPSKKFKSLKTAILLISVGIGISIFQLFNSNMANTFQSLSVGLIPLMLGIGFLIIHVIWEKHGIEDED</sequence>
<keyword evidence="1" id="KW-1133">Transmembrane helix</keyword>
<feature type="transmembrane region" description="Helical" evidence="1">
    <location>
        <begin position="6"/>
        <end position="24"/>
    </location>
</feature>
<feature type="transmembrane region" description="Helical" evidence="1">
    <location>
        <begin position="65"/>
        <end position="84"/>
    </location>
</feature>
<evidence type="ECO:0000256" key="1">
    <source>
        <dbReference type="SAM" id="Phobius"/>
    </source>
</evidence>
<gene>
    <name evidence="4" type="ORF">DWU89_13525</name>
    <name evidence="3" type="ORF">H8784_13175</name>
</gene>
<dbReference type="Pfam" id="PF19762">
    <property type="entry name" value="DUF6249"/>
    <property type="match status" value="1"/>
</dbReference>
<dbReference type="RefSeq" id="WP_115500154.1">
    <property type="nucleotide sequence ID" value="NZ_JACRTI010000033.1"/>
</dbReference>
<keyword evidence="6" id="KW-1185">Reference proteome</keyword>
<proteinExistence type="predicted"/>
<name>A0A3D8HDC6_9BACT</name>
<accession>A0A3D8HDC6</accession>
<organism evidence="4 5">
    <name type="scientific">Parabacteroides acidifaciens</name>
    <dbReference type="NCBI Taxonomy" id="2290935"/>
    <lineage>
        <taxon>Bacteria</taxon>
        <taxon>Pseudomonadati</taxon>
        <taxon>Bacteroidota</taxon>
        <taxon>Bacteroidia</taxon>
        <taxon>Bacteroidales</taxon>
        <taxon>Tannerellaceae</taxon>
        <taxon>Parabacteroides</taxon>
    </lineage>
</organism>
<comment type="caution">
    <text evidence="4">The sequence shown here is derived from an EMBL/GenBank/DDBJ whole genome shotgun (WGS) entry which is preliminary data.</text>
</comment>
<evidence type="ECO:0000259" key="2">
    <source>
        <dbReference type="Pfam" id="PF19762"/>
    </source>
</evidence>
<protein>
    <recommendedName>
        <fullName evidence="2">DUF6249 domain-containing protein</fullName>
    </recommendedName>
</protein>
<feature type="domain" description="DUF6249" evidence="2">
    <location>
        <begin position="7"/>
        <end position="115"/>
    </location>
</feature>
<reference evidence="3 6" key="2">
    <citation type="submission" date="2020-08" db="EMBL/GenBank/DDBJ databases">
        <title>Genome public.</title>
        <authorList>
            <person name="Liu C."/>
            <person name="Sun Q."/>
        </authorList>
    </citation>
    <scope>NUCLEOTIDE SEQUENCE [LARGE SCALE GENOMIC DNA]</scope>
    <source>
        <strain evidence="3 6">426_9</strain>
    </source>
</reference>
<keyword evidence="1" id="KW-0472">Membrane</keyword>
<evidence type="ECO:0000313" key="5">
    <source>
        <dbReference type="Proteomes" id="UP000256321"/>
    </source>
</evidence>
<reference evidence="4 5" key="1">
    <citation type="submission" date="2018-07" db="EMBL/GenBank/DDBJ databases">
        <title>Parabacteroides acidifaciens nov. sp., isolated from human feces.</title>
        <authorList>
            <person name="Wang Y.J."/>
        </authorList>
    </citation>
    <scope>NUCLEOTIDE SEQUENCE [LARGE SCALE GENOMIC DNA]</scope>
    <source>
        <strain evidence="4 5">426-9</strain>
    </source>
</reference>